<dbReference type="PANTHER" id="PTHR24223:SF345">
    <property type="entry name" value="ABC MULTIDRUG TRANSPORTER (EUROFUNG)"/>
    <property type="match status" value="1"/>
</dbReference>
<feature type="transmembrane region" description="Helical" evidence="12">
    <location>
        <begin position="894"/>
        <end position="916"/>
    </location>
</feature>
<dbReference type="CDD" id="cd18579">
    <property type="entry name" value="ABC_6TM_ABCC_D1"/>
    <property type="match status" value="1"/>
</dbReference>
<dbReference type="GO" id="GO:0016887">
    <property type="term" value="F:ATP hydrolysis activity"/>
    <property type="evidence" value="ECO:0007669"/>
    <property type="project" value="InterPro"/>
</dbReference>
<evidence type="ECO:0000256" key="2">
    <source>
        <dbReference type="ARBA" id="ARBA00009726"/>
    </source>
</evidence>
<evidence type="ECO:0000313" key="16">
    <source>
        <dbReference type="Proteomes" id="UP001172102"/>
    </source>
</evidence>
<dbReference type="SUPFAM" id="SSF52540">
    <property type="entry name" value="P-loop containing nucleoside triphosphate hydrolases"/>
    <property type="match status" value="2"/>
</dbReference>
<dbReference type="PROSITE" id="PS00211">
    <property type="entry name" value="ABC_TRANSPORTER_1"/>
    <property type="match status" value="2"/>
</dbReference>
<dbReference type="InterPro" id="IPR056227">
    <property type="entry name" value="TMD0_ABC"/>
</dbReference>
<dbReference type="InterPro" id="IPR027417">
    <property type="entry name" value="P-loop_NTPase"/>
</dbReference>
<feature type="transmembrane region" description="Helical" evidence="12">
    <location>
        <begin position="1011"/>
        <end position="1029"/>
    </location>
</feature>
<dbReference type="PROSITE" id="PS50929">
    <property type="entry name" value="ABC_TM1F"/>
    <property type="match status" value="2"/>
</dbReference>
<evidence type="ECO:0000256" key="12">
    <source>
        <dbReference type="SAM" id="Phobius"/>
    </source>
</evidence>
<feature type="transmembrane region" description="Helical" evidence="12">
    <location>
        <begin position="1119"/>
        <end position="1142"/>
    </location>
</feature>
<dbReference type="InterPro" id="IPR003439">
    <property type="entry name" value="ABC_transporter-like_ATP-bd"/>
</dbReference>
<keyword evidence="7 12" id="KW-1133">Transmembrane helix</keyword>
<dbReference type="InterPro" id="IPR050173">
    <property type="entry name" value="ABC_transporter_C-like"/>
</dbReference>
<evidence type="ECO:0000256" key="1">
    <source>
        <dbReference type="ARBA" id="ARBA00004141"/>
    </source>
</evidence>
<feature type="compositionally biased region" description="Polar residues" evidence="11">
    <location>
        <begin position="577"/>
        <end position="586"/>
    </location>
</feature>
<feature type="transmembrane region" description="Helical" evidence="12">
    <location>
        <begin position="1148"/>
        <end position="1169"/>
    </location>
</feature>
<feature type="transmembrane region" description="Helical" evidence="12">
    <location>
        <begin position="496"/>
        <end position="518"/>
    </location>
</feature>
<evidence type="ECO:0000256" key="10">
    <source>
        <dbReference type="ARBA" id="ARBA00059074"/>
    </source>
</evidence>
<evidence type="ECO:0000259" key="14">
    <source>
        <dbReference type="PROSITE" id="PS50929"/>
    </source>
</evidence>
<comment type="subcellular location">
    <subcellularLocation>
        <location evidence="1">Membrane</location>
        <topology evidence="1">Multi-pass membrane protein</topology>
    </subcellularLocation>
</comment>
<feature type="domain" description="ABC transmembrane type-1" evidence="14">
    <location>
        <begin position="283"/>
        <end position="556"/>
    </location>
</feature>
<dbReference type="FunFam" id="1.20.1560.10:FF:000066">
    <property type="entry name" value="ABC multidrug transporter (Eurofung)"/>
    <property type="match status" value="1"/>
</dbReference>
<dbReference type="Pfam" id="PF00664">
    <property type="entry name" value="ABC_membrane"/>
    <property type="match status" value="1"/>
</dbReference>
<dbReference type="SMART" id="SM00382">
    <property type="entry name" value="AAA"/>
    <property type="match status" value="2"/>
</dbReference>
<keyword evidence="3" id="KW-0813">Transport</keyword>
<feature type="transmembrane region" description="Helical" evidence="12">
    <location>
        <begin position="1035"/>
        <end position="1055"/>
    </location>
</feature>
<feature type="region of interest" description="Disordered" evidence="11">
    <location>
        <begin position="839"/>
        <end position="873"/>
    </location>
</feature>
<dbReference type="CDD" id="cd03250">
    <property type="entry name" value="ABCC_MRP_domain1"/>
    <property type="match status" value="1"/>
</dbReference>
<feature type="transmembrane region" description="Helical" evidence="12">
    <location>
        <begin position="936"/>
        <end position="962"/>
    </location>
</feature>
<reference evidence="15" key="1">
    <citation type="submission" date="2023-06" db="EMBL/GenBank/DDBJ databases">
        <title>Genome-scale phylogeny and comparative genomics of the fungal order Sordariales.</title>
        <authorList>
            <consortium name="Lawrence Berkeley National Laboratory"/>
            <person name="Hensen N."/>
            <person name="Bonometti L."/>
            <person name="Westerberg I."/>
            <person name="Brannstrom I.O."/>
            <person name="Guillou S."/>
            <person name="Cros-Aarteil S."/>
            <person name="Calhoun S."/>
            <person name="Haridas S."/>
            <person name="Kuo A."/>
            <person name="Mondo S."/>
            <person name="Pangilinan J."/>
            <person name="Riley R."/>
            <person name="Labutti K."/>
            <person name="Andreopoulos B."/>
            <person name="Lipzen A."/>
            <person name="Chen C."/>
            <person name="Yanf M."/>
            <person name="Daum C."/>
            <person name="Ng V."/>
            <person name="Clum A."/>
            <person name="Steindorff A."/>
            <person name="Ohm R."/>
            <person name="Martin F."/>
            <person name="Silar P."/>
            <person name="Natvig D."/>
            <person name="Lalanne C."/>
            <person name="Gautier V."/>
            <person name="Ament-Velasquez S.L."/>
            <person name="Kruys A."/>
            <person name="Hutchinson M.I."/>
            <person name="Powell A.J."/>
            <person name="Barry K."/>
            <person name="Miller A.N."/>
            <person name="Grigoriev I.V."/>
            <person name="Debuchy R."/>
            <person name="Gladieux P."/>
            <person name="Thoren M.H."/>
            <person name="Johannesson H."/>
        </authorList>
    </citation>
    <scope>NUCLEOTIDE SEQUENCE</scope>
    <source>
        <strain evidence="15">SMH4607-1</strain>
    </source>
</reference>
<dbReference type="SUPFAM" id="SSF90123">
    <property type="entry name" value="ABC transporter transmembrane region"/>
    <property type="match status" value="2"/>
</dbReference>
<keyword evidence="4 12" id="KW-0812">Transmembrane</keyword>
<dbReference type="EMBL" id="JAUKUA010000005">
    <property type="protein sequence ID" value="KAK0711601.1"/>
    <property type="molecule type" value="Genomic_DNA"/>
</dbReference>
<sequence length="1509" mass="164087">MNSSICVADAWFGPAVEGCRDDFDFTIKFEKISFSLIPTAVFIAACPLRIIYLVRRRSFVDGTWLRTSKQVVILAYTAIQLSLLVLSAVRPDNLESFLVSSSTLTLVSGLCLSAVSHLEHSRSPRPSHLLTAYLTLTTLLDVAQARTVWLVSPHTNAEVTFARLFTAAVAAKAVLVVLEASHKSRWIRWDNGDSKEAVDHSPEETSSLFDLGAFAWLNHLFLTGYSKVMALSDLYPLDRSMTSETLHTQLADKLGLPSRKHGLAKDLARTFAVPLLLPVAPRIAMGAFQFCQPFLIESLLGYLQQPVNGGQHYSNVGYGLIGATILIYSGIAFSQAFYWYYQERVLYMMRGALTTVIYQKTTESKASAGEDKAALTLMSTDIDRVIMGFTSVHEFWANIIQVGLACWLLSRQIGAAFVAPLVVVGCCVVCSALLGKLIGPRQKAWMGEIQHRVGVTAGVIGQMKHLKISGLTAPVEDMVQRLRVSEISTGAEYRLVTVYSAVMGYIPLCFSPVVAFAWSAQNQTLDVSTIFTTISYILLLAGPLGSLFQMYPTLLAGFACLGRIQAFLEQDPRSDFRTSSLTGSNEKSADDSSENVLRGDNNSPAIGISGASFGWEAEKPNLRDIDLTIRTSRLTMVVGPVASGKSTLCKALLGETPLAVGRVAIDASIGKIGYCDQTPFLLNSTIRENIVGFAPFDSIRYHEVVECSMLQADLTTFPQGDGTNVGSNGITLSGGQKQRVAIARALYLDTNMVIFDDVLSGLDADTEEEVFRRVLSPNGVLRRRKATVVLCTHSVKHLPFADHVVALDPDGRIVEQGTFSKLMANMQYVYSLGVKEQSTDAPSEAEPAQPEPKPAAQPAPISAKPAQPDEKHNQARMMGDTTVYRHYLARINPLSIGLFFVFGLGWGFFANFTTIWLKFWSDDATSANPRPNGFYIGIYALFQAMTLLSLLCLCLTTFLGMIKISGAKLHHEALATVINAPLRFFASTDVGVVTNLFSQDMTLIDTQLPMSMVNLALYTFQCIAMAAVIATGSPYLAISYPFLLAILYAIQKFYLRTSRQMRLLDLEAKSPLYTHFLDTIKGLPTFRAFGWLAHGAALNSQLVDTSQRPAYLLALIQRWLGLVLQFVVAALAVVVVALATQIRSDSSTALTGASLVTLMSFGESLAWIVKMYTMLETSIGAVARLNAFSERVKPEGGDGGEEAVLEGGWPRRGEIQLVGVSASNRWVLFLLRSSLGCADSPSEIDSSADPSSDEISQQLVLRDVDLTIKPGEKVAICGRSGSGKSSLVLLLLRLLDPLPPATITIDTVPLSKINRAALRAALIAIPQDPVFLPSGASFLANLDPLDASTAAECRGVLETVNLWAFVAEHGGLGADMAADALSQGQKQLFSLARAVVRRRVRAREAEAEMGEKGAVGQGGVLLLDEVSSSVDQETEREMQRVIAGEFEGYTIVMVSHRLDVVMGFDTVVVMDKGRLVETGVPRELVRREGGRFRELWMVGSGDVGGDEDI</sequence>
<keyword evidence="8 12" id="KW-0472">Membrane</keyword>
<keyword evidence="9" id="KW-0325">Glycoprotein</keyword>
<dbReference type="Gene3D" id="1.20.1560.10">
    <property type="entry name" value="ABC transporter type 1, transmembrane domain"/>
    <property type="match status" value="2"/>
</dbReference>
<dbReference type="Proteomes" id="UP001172102">
    <property type="component" value="Unassembled WGS sequence"/>
</dbReference>
<comment type="function">
    <text evidence="10">ABC-type transporter; part of the gene cluster that mediates the biosynthesis of the phomopsins, a group of hexapeptide mycotoxins which infects lupins and causes lupinosis disease in livestock.</text>
</comment>
<gene>
    <name evidence="15" type="ORF">B0H67DRAFT_296213</name>
</gene>
<dbReference type="FunFam" id="3.40.50.300:FF:001854">
    <property type="entry name" value="ABC multidrug transporter (Eurofung)"/>
    <property type="match status" value="1"/>
</dbReference>
<evidence type="ECO:0000256" key="11">
    <source>
        <dbReference type="SAM" id="MobiDB-lite"/>
    </source>
</evidence>
<organism evidence="15 16">
    <name type="scientific">Lasiosphaeris hirsuta</name>
    <dbReference type="NCBI Taxonomy" id="260670"/>
    <lineage>
        <taxon>Eukaryota</taxon>
        <taxon>Fungi</taxon>
        <taxon>Dikarya</taxon>
        <taxon>Ascomycota</taxon>
        <taxon>Pezizomycotina</taxon>
        <taxon>Sordariomycetes</taxon>
        <taxon>Sordariomycetidae</taxon>
        <taxon>Sordariales</taxon>
        <taxon>Lasiosphaeriaceae</taxon>
        <taxon>Lasiosphaeris</taxon>
    </lineage>
</organism>
<dbReference type="PROSITE" id="PS50893">
    <property type="entry name" value="ABC_TRANSPORTER_2"/>
    <property type="match status" value="2"/>
</dbReference>
<feature type="domain" description="ABC transporter" evidence="13">
    <location>
        <begin position="1244"/>
        <end position="1497"/>
    </location>
</feature>
<dbReference type="Pfam" id="PF00005">
    <property type="entry name" value="ABC_tran"/>
    <property type="match status" value="2"/>
</dbReference>
<feature type="transmembrane region" description="Helical" evidence="12">
    <location>
        <begin position="530"/>
        <end position="548"/>
    </location>
</feature>
<keyword evidence="16" id="KW-1185">Reference proteome</keyword>
<dbReference type="Pfam" id="PF24357">
    <property type="entry name" value="TMD0_ABC"/>
    <property type="match status" value="1"/>
</dbReference>
<feature type="transmembrane region" description="Helical" evidence="12">
    <location>
        <begin position="161"/>
        <end position="178"/>
    </location>
</feature>
<proteinExistence type="inferred from homology"/>
<dbReference type="InterPro" id="IPR044726">
    <property type="entry name" value="ABCC_6TM_D2"/>
</dbReference>
<dbReference type="InterPro" id="IPR003593">
    <property type="entry name" value="AAA+_ATPase"/>
</dbReference>
<protein>
    <submittedName>
        <fullName evidence="15">ATPase-like protein</fullName>
    </submittedName>
</protein>
<feature type="domain" description="ABC transporter" evidence="13">
    <location>
        <begin position="597"/>
        <end position="835"/>
    </location>
</feature>
<keyword evidence="5" id="KW-0547">Nucleotide-binding</keyword>
<dbReference type="InterPro" id="IPR044746">
    <property type="entry name" value="ABCC_6TM_D1"/>
</dbReference>
<comment type="similarity">
    <text evidence="2">Belongs to the ABC transporter superfamily. ABCC family. Conjugate transporter (TC 3.A.1.208) subfamily.</text>
</comment>
<feature type="domain" description="ABC transmembrane type-1" evidence="14">
    <location>
        <begin position="898"/>
        <end position="1177"/>
    </location>
</feature>
<dbReference type="GO" id="GO:0016020">
    <property type="term" value="C:membrane"/>
    <property type="evidence" value="ECO:0007669"/>
    <property type="project" value="UniProtKB-SubCell"/>
</dbReference>
<evidence type="ECO:0000256" key="5">
    <source>
        <dbReference type="ARBA" id="ARBA00022741"/>
    </source>
</evidence>
<evidence type="ECO:0000256" key="7">
    <source>
        <dbReference type="ARBA" id="ARBA00022989"/>
    </source>
</evidence>
<comment type="caution">
    <text evidence="15">The sequence shown here is derived from an EMBL/GenBank/DDBJ whole genome shotgun (WGS) entry which is preliminary data.</text>
</comment>
<accession>A0AA40A9A0</accession>
<feature type="transmembrane region" description="Helical" evidence="12">
    <location>
        <begin position="32"/>
        <end position="52"/>
    </location>
</feature>
<dbReference type="InterPro" id="IPR017871">
    <property type="entry name" value="ABC_transporter-like_CS"/>
</dbReference>
<evidence type="ECO:0000256" key="4">
    <source>
        <dbReference type="ARBA" id="ARBA00022692"/>
    </source>
</evidence>
<dbReference type="GO" id="GO:0005524">
    <property type="term" value="F:ATP binding"/>
    <property type="evidence" value="ECO:0007669"/>
    <property type="project" value="UniProtKB-KW"/>
</dbReference>
<feature type="region of interest" description="Disordered" evidence="11">
    <location>
        <begin position="576"/>
        <end position="603"/>
    </location>
</feature>
<dbReference type="InterPro" id="IPR011527">
    <property type="entry name" value="ABC1_TM_dom"/>
</dbReference>
<dbReference type="Gene3D" id="3.40.50.300">
    <property type="entry name" value="P-loop containing nucleotide triphosphate hydrolases"/>
    <property type="match status" value="2"/>
</dbReference>
<evidence type="ECO:0000256" key="9">
    <source>
        <dbReference type="ARBA" id="ARBA00023180"/>
    </source>
</evidence>
<evidence type="ECO:0000256" key="8">
    <source>
        <dbReference type="ARBA" id="ARBA00023136"/>
    </source>
</evidence>
<dbReference type="PANTHER" id="PTHR24223">
    <property type="entry name" value="ATP-BINDING CASSETTE SUB-FAMILY C"/>
    <property type="match status" value="1"/>
</dbReference>
<evidence type="ECO:0000313" key="15">
    <source>
        <dbReference type="EMBL" id="KAK0711601.1"/>
    </source>
</evidence>
<dbReference type="InterPro" id="IPR036640">
    <property type="entry name" value="ABC1_TM_sf"/>
</dbReference>
<keyword evidence="6" id="KW-0067">ATP-binding</keyword>
<evidence type="ECO:0000256" key="3">
    <source>
        <dbReference type="ARBA" id="ARBA00022448"/>
    </source>
</evidence>
<feature type="transmembrane region" description="Helical" evidence="12">
    <location>
        <begin position="73"/>
        <end position="91"/>
    </location>
</feature>
<dbReference type="CDD" id="cd18580">
    <property type="entry name" value="ABC_6TM_ABCC_D2"/>
    <property type="match status" value="1"/>
</dbReference>
<feature type="transmembrane region" description="Helical" evidence="12">
    <location>
        <begin position="316"/>
        <end position="341"/>
    </location>
</feature>
<evidence type="ECO:0000256" key="6">
    <source>
        <dbReference type="ARBA" id="ARBA00022840"/>
    </source>
</evidence>
<evidence type="ECO:0000259" key="13">
    <source>
        <dbReference type="PROSITE" id="PS50893"/>
    </source>
</evidence>
<dbReference type="GO" id="GO:0140359">
    <property type="term" value="F:ABC-type transporter activity"/>
    <property type="evidence" value="ECO:0007669"/>
    <property type="project" value="InterPro"/>
</dbReference>
<name>A0AA40A9A0_9PEZI</name>
<feature type="transmembrane region" description="Helical" evidence="12">
    <location>
        <begin position="416"/>
        <end position="438"/>
    </location>
</feature>
<dbReference type="FunFam" id="1.20.1560.10:FF:000055">
    <property type="entry name" value="ABC multidrug transporter (Eurofung)"/>
    <property type="match status" value="1"/>
</dbReference>